<sequence>MLAGAPALAATGESMADLQPVPLNGAPGSGSAMIEMDGTTLHFTLAYQGLLADAPHAAHIHDAEDARNMCPTAEDDADGSGFLTTTEGVPAYGGIKVSLTTEGDTSPDSGLAVDRFGVGDDVSYSRADVEVDQETADALADGEAVVVVHGVDYDGSGAYDEGDRGASDLDPSLPGEATDPALCGVAQVSQMGETPGGGVGTGEASLGGQNLALAATGGVVLVGGALILMRRRSAEQS</sequence>
<accession>A0A1B1NCK7</accession>
<keyword evidence="2" id="KW-0472">Membrane</keyword>
<evidence type="ECO:0000259" key="3">
    <source>
        <dbReference type="Pfam" id="PF07452"/>
    </source>
</evidence>
<dbReference type="KEGG" id="serj:SGUI_1760"/>
<evidence type="ECO:0000313" key="4">
    <source>
        <dbReference type="EMBL" id="ANS79156.1"/>
    </source>
</evidence>
<feature type="region of interest" description="Disordered" evidence="1">
    <location>
        <begin position="156"/>
        <end position="179"/>
    </location>
</feature>
<evidence type="ECO:0000256" key="1">
    <source>
        <dbReference type="SAM" id="MobiDB-lite"/>
    </source>
</evidence>
<evidence type="ECO:0000313" key="5">
    <source>
        <dbReference type="Proteomes" id="UP000092482"/>
    </source>
</evidence>
<organism evidence="4 5">
    <name type="scientific">Serinicoccus hydrothermalis</name>
    <dbReference type="NCBI Taxonomy" id="1758689"/>
    <lineage>
        <taxon>Bacteria</taxon>
        <taxon>Bacillati</taxon>
        <taxon>Actinomycetota</taxon>
        <taxon>Actinomycetes</taxon>
        <taxon>Micrococcales</taxon>
        <taxon>Ornithinimicrobiaceae</taxon>
        <taxon>Serinicoccus</taxon>
    </lineage>
</organism>
<gene>
    <name evidence="4" type="ORF">SGUI_1760</name>
</gene>
<dbReference type="Pfam" id="PF07452">
    <property type="entry name" value="CHRD"/>
    <property type="match status" value="1"/>
</dbReference>
<dbReference type="STRING" id="1758689.SGUI_1760"/>
<reference evidence="4 5" key="1">
    <citation type="submission" date="2016-03" db="EMBL/GenBank/DDBJ databases">
        <title>Shallow-sea hydrothermal system.</title>
        <authorList>
            <person name="Tang K."/>
        </authorList>
    </citation>
    <scope>NUCLEOTIDE SEQUENCE [LARGE SCALE GENOMIC DNA]</scope>
    <source>
        <strain evidence="4 5">JLT9</strain>
    </source>
</reference>
<dbReference type="AlphaFoldDB" id="A0A1B1NCK7"/>
<feature type="transmembrane region" description="Helical" evidence="2">
    <location>
        <begin position="211"/>
        <end position="229"/>
    </location>
</feature>
<dbReference type="PATRIC" id="fig|1758689.4.peg.1824"/>
<keyword evidence="2" id="KW-0812">Transmembrane</keyword>
<feature type="domain" description="CHRD" evidence="3">
    <location>
        <begin position="21"/>
        <end position="155"/>
    </location>
</feature>
<protein>
    <recommendedName>
        <fullName evidence="3">CHRD domain-containing protein</fullName>
    </recommendedName>
</protein>
<keyword evidence="5" id="KW-1185">Reference proteome</keyword>
<dbReference type="OrthoDB" id="2991218at2"/>
<name>A0A1B1NCK7_9MICO</name>
<proteinExistence type="predicted"/>
<dbReference type="Proteomes" id="UP000092482">
    <property type="component" value="Chromosome"/>
</dbReference>
<dbReference type="InterPro" id="IPR010895">
    <property type="entry name" value="CHRD"/>
</dbReference>
<evidence type="ECO:0000256" key="2">
    <source>
        <dbReference type="SAM" id="Phobius"/>
    </source>
</evidence>
<dbReference type="EMBL" id="CP014989">
    <property type="protein sequence ID" value="ANS79156.1"/>
    <property type="molecule type" value="Genomic_DNA"/>
</dbReference>
<keyword evidence="2" id="KW-1133">Transmembrane helix</keyword>